<dbReference type="NCBIfam" id="TIGR00682">
    <property type="entry name" value="lpxK"/>
    <property type="match status" value="1"/>
</dbReference>
<evidence type="ECO:0000256" key="13">
    <source>
        <dbReference type="HAMAP-Rule" id="MF_00409"/>
    </source>
</evidence>
<evidence type="ECO:0000256" key="9">
    <source>
        <dbReference type="ARBA" id="ARBA00022777"/>
    </source>
</evidence>
<dbReference type="PANTHER" id="PTHR42724:SF1">
    <property type="entry name" value="TETRAACYLDISACCHARIDE 4'-KINASE, MITOCHONDRIAL-RELATED"/>
    <property type="match status" value="1"/>
</dbReference>
<gene>
    <name evidence="13 14" type="primary">lpxK</name>
    <name evidence="14" type="ORF">TD3509T_0562</name>
</gene>
<dbReference type="HAMAP" id="MF_00409">
    <property type="entry name" value="LpxK"/>
    <property type="match status" value="1"/>
</dbReference>
<evidence type="ECO:0000256" key="3">
    <source>
        <dbReference type="ARBA" id="ARBA00012071"/>
    </source>
</evidence>
<evidence type="ECO:0000313" key="14">
    <source>
        <dbReference type="EMBL" id="CAL2077893.1"/>
    </source>
</evidence>
<dbReference type="EMBL" id="OZ038524">
    <property type="protein sequence ID" value="CAL2077893.1"/>
    <property type="molecule type" value="Genomic_DNA"/>
</dbReference>
<dbReference type="SUPFAM" id="SSF52540">
    <property type="entry name" value="P-loop containing nucleoside triphosphate hydrolases"/>
    <property type="match status" value="1"/>
</dbReference>
<dbReference type="PANTHER" id="PTHR42724">
    <property type="entry name" value="TETRAACYLDISACCHARIDE 4'-KINASE"/>
    <property type="match status" value="1"/>
</dbReference>
<evidence type="ECO:0000256" key="1">
    <source>
        <dbReference type="ARBA" id="ARBA00002274"/>
    </source>
</evidence>
<reference evidence="14 15" key="1">
    <citation type="submission" date="2024-05" db="EMBL/GenBank/DDBJ databases">
        <authorList>
            <person name="Duchaud E."/>
        </authorList>
    </citation>
    <scope>NUCLEOTIDE SEQUENCE [LARGE SCALE GENOMIC DNA]</scope>
    <source>
        <strain evidence="14">Ena-SAMPLE-TAB-13-05-2024-13:56:06:370-140309</strain>
    </source>
</reference>
<dbReference type="InterPro" id="IPR003758">
    <property type="entry name" value="LpxK"/>
</dbReference>
<dbReference type="Pfam" id="PF02606">
    <property type="entry name" value="LpxK"/>
    <property type="match status" value="1"/>
</dbReference>
<dbReference type="GO" id="GO:0009029">
    <property type="term" value="F:lipid-A 4'-kinase activity"/>
    <property type="evidence" value="ECO:0007669"/>
    <property type="project" value="UniProtKB-EC"/>
</dbReference>
<accession>A0ABM9NT25</accession>
<comment type="caution">
    <text evidence="13">Lacks conserved residue(s) required for the propagation of feature annotation.</text>
</comment>
<comment type="similarity">
    <text evidence="13">Belongs to the LpxK family.</text>
</comment>
<protein>
    <recommendedName>
        <fullName evidence="4 13">Tetraacyldisaccharide 4'-kinase</fullName>
        <ecNumber evidence="3 13">2.7.1.130</ecNumber>
    </recommendedName>
    <alternativeName>
        <fullName evidence="12 13">Lipid A 4'-kinase</fullName>
    </alternativeName>
</protein>
<sequence length="377" mass="43505">MKQLFELFFIFLFEKIKKASAESGKLLQIIFTFDVMKLLRFLLFPFAVLYDVITTIRNWFFDINILKSTSFKVPVISVGNLSVGGTGKSPQIEFLIRLLKDDYKIAVLSRGYKRKTEGFQLLNDTHSADDVGDEPLQFYTKFKNDATIAVDADRTNGIQNLLKNDADLQVVLLDDAYQHRKVTPSTSILLTKYDDLYVDDFILPTGNLREARRGAKRAKIIIVTKCPENLSEEKQQQIIKKIKPKAHQQVFFTTISYDENLKGLDTTLTISDLKNKEVLLVTGIANPTSLLTFLSEEKINYKHLKYPDHYNFTSNDIEKIKTDFNKLSANNKIIVTTEKDYMRLQDQLKKVCYISIKSTFIKDEKLFTDFIINEINR</sequence>
<evidence type="ECO:0000256" key="11">
    <source>
        <dbReference type="ARBA" id="ARBA00023098"/>
    </source>
</evidence>
<keyword evidence="9 13" id="KW-0418">Kinase</keyword>
<keyword evidence="7 13" id="KW-0808">Transferase</keyword>
<keyword evidence="6 13" id="KW-0441">Lipid A biosynthesis</keyword>
<comment type="pathway">
    <text evidence="2 13">Glycolipid biosynthesis; lipid IV(A) biosynthesis; lipid IV(A) from (3R)-3-hydroxytetradecanoyl-[acyl-carrier-protein] and UDP-N-acetyl-alpha-D-glucosamine: step 6/6.</text>
</comment>
<evidence type="ECO:0000313" key="15">
    <source>
        <dbReference type="Proteomes" id="UP001497514"/>
    </source>
</evidence>
<keyword evidence="10 13" id="KW-0067">ATP-binding</keyword>
<evidence type="ECO:0000256" key="2">
    <source>
        <dbReference type="ARBA" id="ARBA00004870"/>
    </source>
</evidence>
<organism evidence="14 15">
    <name type="scientific">Tenacibaculum dicentrarchi</name>
    <dbReference type="NCBI Taxonomy" id="669041"/>
    <lineage>
        <taxon>Bacteria</taxon>
        <taxon>Pseudomonadati</taxon>
        <taxon>Bacteroidota</taxon>
        <taxon>Flavobacteriia</taxon>
        <taxon>Flavobacteriales</taxon>
        <taxon>Flavobacteriaceae</taxon>
        <taxon>Tenacibaculum</taxon>
    </lineage>
</organism>
<evidence type="ECO:0000256" key="6">
    <source>
        <dbReference type="ARBA" id="ARBA00022556"/>
    </source>
</evidence>
<dbReference type="InterPro" id="IPR027417">
    <property type="entry name" value="P-loop_NTPase"/>
</dbReference>
<keyword evidence="15" id="KW-1185">Reference proteome</keyword>
<keyword evidence="5 13" id="KW-0444">Lipid biosynthesis</keyword>
<evidence type="ECO:0000256" key="5">
    <source>
        <dbReference type="ARBA" id="ARBA00022516"/>
    </source>
</evidence>
<evidence type="ECO:0000256" key="10">
    <source>
        <dbReference type="ARBA" id="ARBA00022840"/>
    </source>
</evidence>
<keyword evidence="8 13" id="KW-0547">Nucleotide-binding</keyword>
<comment type="function">
    <text evidence="1 13">Transfers the gamma-phosphate of ATP to the 4'-position of a tetraacyldisaccharide 1-phosphate intermediate (termed DS-1-P) to form tetraacyldisaccharide 1,4'-bis-phosphate (lipid IVA).</text>
</comment>
<evidence type="ECO:0000256" key="7">
    <source>
        <dbReference type="ARBA" id="ARBA00022679"/>
    </source>
</evidence>
<evidence type="ECO:0000256" key="4">
    <source>
        <dbReference type="ARBA" id="ARBA00016436"/>
    </source>
</evidence>
<name>A0ABM9NT25_9FLAO</name>
<keyword evidence="11 13" id="KW-0443">Lipid metabolism</keyword>
<evidence type="ECO:0000256" key="12">
    <source>
        <dbReference type="ARBA" id="ARBA00029757"/>
    </source>
</evidence>
<proteinExistence type="inferred from homology"/>
<dbReference type="EC" id="2.7.1.130" evidence="3 13"/>
<evidence type="ECO:0000256" key="8">
    <source>
        <dbReference type="ARBA" id="ARBA00022741"/>
    </source>
</evidence>
<dbReference type="Proteomes" id="UP001497514">
    <property type="component" value="Chromosome"/>
</dbReference>
<comment type="catalytic activity">
    <reaction evidence="13">
        <text>a lipid A disaccharide + ATP = a lipid IVA + ADP + H(+)</text>
        <dbReference type="Rhea" id="RHEA:67840"/>
        <dbReference type="ChEBI" id="CHEBI:15378"/>
        <dbReference type="ChEBI" id="CHEBI:30616"/>
        <dbReference type="ChEBI" id="CHEBI:176343"/>
        <dbReference type="ChEBI" id="CHEBI:176425"/>
        <dbReference type="ChEBI" id="CHEBI:456216"/>
        <dbReference type="EC" id="2.7.1.130"/>
    </reaction>
</comment>